<reference evidence="2 3" key="1">
    <citation type="journal article" date="2013" name="Genome Announc.">
        <title>Complete genome sequence of Simiduia agarivorans SA1(T), a marine bacterium able to degrade a variety of polysaccharides.</title>
        <authorList>
            <person name="Lin S.Y."/>
            <person name="Shieh W.Y."/>
            <person name="Chen J.S."/>
            <person name="Tang S.L."/>
        </authorList>
    </citation>
    <scope>NUCLEOTIDE SEQUENCE [LARGE SCALE GENOMIC DNA]</scope>
    <source>
        <strain evidence="3">DSM 21679 / JCM 13881 / BCRC 17597 / SA1</strain>
    </source>
</reference>
<dbReference type="Pfam" id="PF01863">
    <property type="entry name" value="YgjP-like"/>
    <property type="match status" value="1"/>
</dbReference>
<dbReference type="InterPro" id="IPR053136">
    <property type="entry name" value="UTP_pyrophosphatase-like"/>
</dbReference>
<evidence type="ECO:0000259" key="1">
    <source>
        <dbReference type="Pfam" id="PF01863"/>
    </source>
</evidence>
<dbReference type="PANTHER" id="PTHR30399:SF1">
    <property type="entry name" value="UTP PYROPHOSPHATASE"/>
    <property type="match status" value="1"/>
</dbReference>
<gene>
    <name evidence="2" type="ordered locus">M5M_11085</name>
</gene>
<dbReference type="CDD" id="cd07344">
    <property type="entry name" value="M48_yhfN_like"/>
    <property type="match status" value="1"/>
</dbReference>
<dbReference type="eggNOG" id="COG1451">
    <property type="taxonomic scope" value="Bacteria"/>
</dbReference>
<evidence type="ECO:0000313" key="2">
    <source>
        <dbReference type="EMBL" id="AFU99394.1"/>
    </source>
</evidence>
<dbReference type="PANTHER" id="PTHR30399">
    <property type="entry name" value="UNCHARACTERIZED PROTEIN YGJP"/>
    <property type="match status" value="1"/>
</dbReference>
<dbReference type="Proteomes" id="UP000000466">
    <property type="component" value="Chromosome"/>
</dbReference>
<evidence type="ECO:0000313" key="3">
    <source>
        <dbReference type="Proteomes" id="UP000000466"/>
    </source>
</evidence>
<dbReference type="OrthoDB" id="9811177at2"/>
<dbReference type="EMBL" id="CP003746">
    <property type="protein sequence ID" value="AFU99394.1"/>
    <property type="molecule type" value="Genomic_DNA"/>
</dbReference>
<keyword evidence="3" id="KW-1185">Reference proteome</keyword>
<sequence length="230" mass="26507">MTPYPLTIATSARRRTLAIQVRAGQVIVRRPRGVSDAEVHALLVRKSRWIKAKLQLQAERLATEVEHSFETGDRFDWLGQAQVLTVQRGRESSLQHQPGAIHITLSSRARRDARTLVREQLLQWYADCALQWFTERAPALAARLGKRVSRVQVRVTRSKWGHCTSRAVLQFNPLIMQAPLPVIEYLLVHEVCHLREPNHSPAFWSLVAEHCPDYKASRRWLKEQGHSLFF</sequence>
<dbReference type="AlphaFoldDB" id="K4KJR4"/>
<dbReference type="HOGENOM" id="CLU_065947_2_2_6"/>
<accession>K4KJR4</accession>
<proteinExistence type="predicted"/>
<dbReference type="KEGG" id="saga:M5M_11085"/>
<feature type="domain" description="YgjP-like metallopeptidase" evidence="1">
    <location>
        <begin position="15"/>
        <end position="223"/>
    </location>
</feature>
<dbReference type="STRING" id="1117647.M5M_11085"/>
<dbReference type="InterPro" id="IPR002725">
    <property type="entry name" value="YgjP-like_metallopeptidase"/>
</dbReference>
<organism evidence="2 3">
    <name type="scientific">Simiduia agarivorans (strain DSM 21679 / JCM 13881 / BCRC 17597 / SA1)</name>
    <dbReference type="NCBI Taxonomy" id="1117647"/>
    <lineage>
        <taxon>Bacteria</taxon>
        <taxon>Pseudomonadati</taxon>
        <taxon>Pseudomonadota</taxon>
        <taxon>Gammaproteobacteria</taxon>
        <taxon>Cellvibrionales</taxon>
        <taxon>Cellvibrionaceae</taxon>
        <taxon>Simiduia</taxon>
    </lineage>
</organism>
<dbReference type="RefSeq" id="WP_015047558.1">
    <property type="nucleotide sequence ID" value="NC_018868.3"/>
</dbReference>
<name>K4KJR4_SIMAS</name>
<dbReference type="Gene3D" id="3.30.2010.10">
    <property type="entry name" value="Metalloproteases ('zincins'), catalytic domain"/>
    <property type="match status" value="1"/>
</dbReference>
<protein>
    <recommendedName>
        <fullName evidence="1">YgjP-like metallopeptidase domain-containing protein</fullName>
    </recommendedName>
</protein>